<keyword evidence="5" id="KW-0051">Antiviral defense</keyword>
<dbReference type="EMBL" id="CP007646">
    <property type="protein sequence ID" value="AIR10488.1"/>
    <property type="molecule type" value="Genomic_DNA"/>
</dbReference>
<feature type="domain" description="CRISPR type III-associated protein" evidence="7">
    <location>
        <begin position="28"/>
        <end position="228"/>
    </location>
</feature>
<evidence type="ECO:0000313" key="9">
    <source>
        <dbReference type="Proteomes" id="UP000029488"/>
    </source>
</evidence>
<evidence type="ECO:0000256" key="2">
    <source>
        <dbReference type="ARBA" id="ARBA00006680"/>
    </source>
</evidence>
<reference evidence="8 9" key="1">
    <citation type="journal article" date="2014" name="BMC Genomics">
        <title>Unusual genome complexity in Lactobacillus salivarius JCM1046.</title>
        <authorList>
            <person name="Raftis E.J."/>
            <person name="Forde B.M."/>
            <person name="Claesson M.J."/>
            <person name="O'Toole P.W."/>
        </authorList>
    </citation>
    <scope>NUCLEOTIDE SEQUENCE [LARGE SCALE GENOMIC DNA]</scope>
    <source>
        <strain evidence="8 9">JCM1046</strain>
    </source>
</reference>
<dbReference type="AlphaFoldDB" id="A0A089QFA6"/>
<evidence type="ECO:0000256" key="1">
    <source>
        <dbReference type="ARBA" id="ARBA00003088"/>
    </source>
</evidence>
<name>A0A089QFA6_9LACO</name>
<organism evidence="8 9">
    <name type="scientific">Ligilactobacillus salivarius</name>
    <dbReference type="NCBI Taxonomy" id="1624"/>
    <lineage>
        <taxon>Bacteria</taxon>
        <taxon>Bacillati</taxon>
        <taxon>Bacillota</taxon>
        <taxon>Bacilli</taxon>
        <taxon>Lactobacillales</taxon>
        <taxon>Lactobacillaceae</taxon>
        <taxon>Ligilactobacillus</taxon>
    </lineage>
</organism>
<evidence type="ECO:0000256" key="4">
    <source>
        <dbReference type="ARBA" id="ARBA00022884"/>
    </source>
</evidence>
<dbReference type="PANTHER" id="PTHR38007">
    <property type="entry name" value="CRISPR SYSTEM CMS PROTEIN CSM5"/>
    <property type="match status" value="1"/>
</dbReference>
<sequence length="347" mass="40665">MQKGCFTNYHIRWEKIMMLKRQDYEFVLYTLAPVHIGSGVKVTSKESIQENGEYYFPEMDKLYLFLEKNHPESLPAFEQYLLDSGSKTNKRKSRLIDFLNDQKIKERDFGGFKIKQNNLVERLNEVSLFARDGLGRRYIPGSSLKGAIRTILESEYFRGKQISWGAKSGQQFDDIFNNIRVGDSNTIGESNFSIVQKWDYARNKDPKPMPIYRESLQPLKKITFNISAVGEEAISLIDNLENIAEKHYLYYRKFFLDNNFDKKYIQNNIKAPIYLGAGSGIWTKTNIRQMDDEKINAIRRKQYVKMRMKDKGVMKLTKYPTNVNSKIVKTKNFYEIGKCNFEVKKKS</sequence>
<accession>A0A089QFA6</accession>
<evidence type="ECO:0000256" key="3">
    <source>
        <dbReference type="ARBA" id="ARBA00016113"/>
    </source>
</evidence>
<evidence type="ECO:0000259" key="7">
    <source>
        <dbReference type="Pfam" id="PF03787"/>
    </source>
</evidence>
<dbReference type="InterPro" id="IPR005537">
    <property type="entry name" value="RAMP_III_fam"/>
</dbReference>
<dbReference type="Pfam" id="PF03787">
    <property type="entry name" value="RAMPs"/>
    <property type="match status" value="1"/>
</dbReference>
<comment type="function">
    <text evidence="1">This subunit might be involved in maturation of a crRNA intermediate to its mature form.</text>
</comment>
<dbReference type="PANTHER" id="PTHR38007:SF1">
    <property type="entry name" value="CRISPR SYSTEM CMS PROTEIN CSM5"/>
    <property type="match status" value="1"/>
</dbReference>
<evidence type="ECO:0000256" key="6">
    <source>
        <dbReference type="ARBA" id="ARBA00031720"/>
    </source>
</evidence>
<dbReference type="NCBIfam" id="TIGR01899">
    <property type="entry name" value="cas_TM1807_csm5"/>
    <property type="match status" value="1"/>
</dbReference>
<evidence type="ECO:0000313" key="8">
    <source>
        <dbReference type="EMBL" id="AIR10488.1"/>
    </source>
</evidence>
<dbReference type="KEGG" id="lsj:LSJ_0803"/>
<gene>
    <name evidence="8" type="ORF">LSJ_0803</name>
</gene>
<keyword evidence="4" id="KW-0694">RNA-binding</keyword>
<comment type="similarity">
    <text evidence="2">Belongs to the CRISPR-associated Csm5 family.</text>
</comment>
<dbReference type="GO" id="GO:0051607">
    <property type="term" value="P:defense response to virus"/>
    <property type="evidence" value="ECO:0007669"/>
    <property type="project" value="UniProtKB-KW"/>
</dbReference>
<proteinExistence type="inferred from homology"/>
<dbReference type="Proteomes" id="UP000029488">
    <property type="component" value="Chromosome"/>
</dbReference>
<dbReference type="GO" id="GO:0003723">
    <property type="term" value="F:RNA binding"/>
    <property type="evidence" value="ECO:0007669"/>
    <property type="project" value="UniProtKB-KW"/>
</dbReference>
<evidence type="ECO:0000256" key="5">
    <source>
        <dbReference type="ARBA" id="ARBA00023118"/>
    </source>
</evidence>
<protein>
    <recommendedName>
        <fullName evidence="3">CRISPR system Cms protein Csm5</fullName>
    </recommendedName>
    <alternativeName>
        <fullName evidence="6">CRISPR type III A-associated protein Csm5</fullName>
    </alternativeName>
</protein>
<dbReference type="InterPro" id="IPR010173">
    <property type="entry name" value="CRISPR-assoc_Csm5"/>
</dbReference>